<feature type="domain" description="Quercetin 2,3-dioxygenase C-terminal cupin" evidence="5">
    <location>
        <begin position="199"/>
        <end position="285"/>
    </location>
</feature>
<dbReference type="CDD" id="cd20311">
    <property type="entry name" value="cupin_Yhhw_C"/>
    <property type="match status" value="1"/>
</dbReference>
<dbReference type="CDD" id="cd02910">
    <property type="entry name" value="cupin_Yhhw_N"/>
    <property type="match status" value="1"/>
</dbReference>
<dbReference type="Gene3D" id="2.60.120.10">
    <property type="entry name" value="Jelly Rolls"/>
    <property type="match status" value="2"/>
</dbReference>
<keyword evidence="2" id="KW-0479">Metal-binding</keyword>
<dbReference type="PANTHER" id="PTHR43212:SF3">
    <property type="entry name" value="QUERCETIN 2,3-DIOXYGENASE"/>
    <property type="match status" value="1"/>
</dbReference>
<feature type="binding site" evidence="2">
    <location>
        <position position="156"/>
    </location>
    <ligand>
        <name>Fe cation</name>
        <dbReference type="ChEBI" id="CHEBI:24875"/>
    </ligand>
</feature>
<keyword evidence="7" id="KW-1185">Reference proteome</keyword>
<dbReference type="HOGENOM" id="CLU_064194_2_2_3"/>
<feature type="domain" description="Pirin N-terminal" evidence="4">
    <location>
        <begin position="59"/>
        <end position="172"/>
    </location>
</feature>
<evidence type="ECO:0000256" key="1">
    <source>
        <dbReference type="ARBA" id="ARBA00008416"/>
    </source>
</evidence>
<dbReference type="EMBL" id="CP000806">
    <property type="protein sequence ID" value="ACB52117.1"/>
    <property type="molecule type" value="Genomic_DNA"/>
</dbReference>
<dbReference type="InterPro" id="IPR003829">
    <property type="entry name" value="Pirin_N_dom"/>
</dbReference>
<dbReference type="AlphaFoldDB" id="B1WU55"/>
<evidence type="ECO:0000259" key="5">
    <source>
        <dbReference type="Pfam" id="PF17954"/>
    </source>
</evidence>
<dbReference type="InterPro" id="IPR041602">
    <property type="entry name" value="Quercetinase_C"/>
</dbReference>
<protein>
    <submittedName>
        <fullName evidence="6">Pirin-like protein</fullName>
    </submittedName>
</protein>
<dbReference type="InterPro" id="IPR012093">
    <property type="entry name" value="Pirin"/>
</dbReference>
<evidence type="ECO:0000256" key="2">
    <source>
        <dbReference type="PIRSR" id="PIRSR006232-1"/>
    </source>
</evidence>
<dbReference type="PIRSF" id="PIRSF006232">
    <property type="entry name" value="Pirin"/>
    <property type="match status" value="1"/>
</dbReference>
<dbReference type="Pfam" id="PF17954">
    <property type="entry name" value="Pirin_C_2"/>
    <property type="match status" value="1"/>
</dbReference>
<feature type="binding site" evidence="2">
    <location>
        <position position="110"/>
    </location>
    <ligand>
        <name>Fe cation</name>
        <dbReference type="ChEBI" id="CHEBI:24875"/>
    </ligand>
</feature>
<dbReference type="Proteomes" id="UP000001203">
    <property type="component" value="Chromosome circular"/>
</dbReference>
<dbReference type="InterPro" id="IPR014710">
    <property type="entry name" value="RmlC-like_jellyroll"/>
</dbReference>
<reference evidence="6 7" key="1">
    <citation type="journal article" date="2008" name="Proc. Natl. Acad. Sci. U.S.A.">
        <title>The genome of Cyanothece 51142, a unicellular diazotrophic cyanobacterium important in the marine nitrogen cycle.</title>
        <authorList>
            <person name="Welsh E.A."/>
            <person name="Liberton M."/>
            <person name="Stoeckel J."/>
            <person name="Loh T."/>
            <person name="Elvitigala T."/>
            <person name="Wang C."/>
            <person name="Wollam A."/>
            <person name="Fulton R.S."/>
            <person name="Clifton S.W."/>
            <person name="Jacobs J.M."/>
            <person name="Aurora R."/>
            <person name="Ghosh B.K."/>
            <person name="Sherman L.A."/>
            <person name="Smith R.D."/>
            <person name="Wilson R.K."/>
            <person name="Pakrasi H.B."/>
        </authorList>
    </citation>
    <scope>NUCLEOTIDE SEQUENCE [LARGE SCALE GENOMIC DNA]</scope>
    <source>
        <strain evidence="7">ATCC 51142 / BH68</strain>
    </source>
</reference>
<dbReference type="STRING" id="43989.cce_2769"/>
<feature type="binding site" evidence="2">
    <location>
        <position position="112"/>
    </location>
    <ligand>
        <name>Fe cation</name>
        <dbReference type="ChEBI" id="CHEBI:24875"/>
    </ligand>
</feature>
<evidence type="ECO:0000256" key="3">
    <source>
        <dbReference type="RuleBase" id="RU003457"/>
    </source>
</evidence>
<evidence type="ECO:0000313" key="7">
    <source>
        <dbReference type="Proteomes" id="UP000001203"/>
    </source>
</evidence>
<name>B1WU55_CROS5</name>
<evidence type="ECO:0000313" key="6">
    <source>
        <dbReference type="EMBL" id="ACB52117.1"/>
    </source>
</evidence>
<dbReference type="GO" id="GO:0046872">
    <property type="term" value="F:metal ion binding"/>
    <property type="evidence" value="ECO:0007669"/>
    <property type="project" value="UniProtKB-KW"/>
</dbReference>
<keyword evidence="2" id="KW-0408">Iron</keyword>
<organism evidence="6 7">
    <name type="scientific">Crocosphaera subtropica (strain ATCC 51142 / BH68)</name>
    <name type="common">Cyanothece sp. (strain ATCC 51142)</name>
    <dbReference type="NCBI Taxonomy" id="43989"/>
    <lineage>
        <taxon>Bacteria</taxon>
        <taxon>Bacillati</taxon>
        <taxon>Cyanobacteriota</taxon>
        <taxon>Cyanophyceae</taxon>
        <taxon>Oscillatoriophycideae</taxon>
        <taxon>Chroococcales</taxon>
        <taxon>Aphanothecaceae</taxon>
        <taxon>Crocosphaera</taxon>
        <taxon>Crocosphaera subtropica</taxon>
    </lineage>
</organism>
<sequence length="286" mass="31740">MSSKFYIVFYLKTIHNKNSQRLFQPSGSPVDGTLCAEPALTVSQFSPKRAVKIMITVRQSQARGKANFGWLDSKHTFSFGSYYDPNYMGFGHLRVINEDKIEAGQGFGTHGHRDMEIITYVLDGALEHKDSIGHSSIIRPGDVQRMSAGTGIAHSEFNPSKTDPVHLLQIWIIPETKGIEPSYEQKHFPLSQNQGKLTLVASGDARNNSVKIHQDTDLYIAVLNEGDSFKYSSQINHFLWLQIAKGSVQINGQNLNNGDGAAITQESLIEITATSNNTELLLFDLV</sequence>
<comment type="cofactor">
    <cofactor evidence="2">
        <name>Fe cation</name>
        <dbReference type="ChEBI" id="CHEBI:24875"/>
    </cofactor>
    <text evidence="2">Binds 1 Fe cation per subunit.</text>
</comment>
<comment type="similarity">
    <text evidence="1 3">Belongs to the pirin family.</text>
</comment>
<gene>
    <name evidence="6" type="ordered locus">cce_2769</name>
</gene>
<dbReference type="InterPro" id="IPR011051">
    <property type="entry name" value="RmlC_Cupin_sf"/>
</dbReference>
<dbReference type="Pfam" id="PF02678">
    <property type="entry name" value="Pirin"/>
    <property type="match status" value="1"/>
</dbReference>
<dbReference type="KEGG" id="cyt:cce_2769"/>
<dbReference type="PANTHER" id="PTHR43212">
    <property type="entry name" value="QUERCETIN 2,3-DIOXYGENASE"/>
    <property type="match status" value="1"/>
</dbReference>
<evidence type="ECO:0000259" key="4">
    <source>
        <dbReference type="Pfam" id="PF02678"/>
    </source>
</evidence>
<feature type="binding site" evidence="2">
    <location>
        <position position="154"/>
    </location>
    <ligand>
        <name>Fe cation</name>
        <dbReference type="ChEBI" id="CHEBI:24875"/>
    </ligand>
</feature>
<proteinExistence type="inferred from homology"/>
<dbReference type="SUPFAM" id="SSF51182">
    <property type="entry name" value="RmlC-like cupins"/>
    <property type="match status" value="1"/>
</dbReference>
<dbReference type="eggNOG" id="COG1741">
    <property type="taxonomic scope" value="Bacteria"/>
</dbReference>
<accession>B1WU55</accession>
<dbReference type="OrthoDB" id="321327at2"/>